<gene>
    <name evidence="2" type="ORF">DP120_14420</name>
</gene>
<keyword evidence="3" id="KW-1185">Reference proteome</keyword>
<evidence type="ECO:0000313" key="3">
    <source>
        <dbReference type="Proteomes" id="UP000251002"/>
    </source>
</evidence>
<proteinExistence type="predicted"/>
<evidence type="ECO:0000256" key="1">
    <source>
        <dbReference type="SAM" id="Phobius"/>
    </source>
</evidence>
<dbReference type="EMBL" id="QLZR01000006">
    <property type="protein sequence ID" value="RAZ75554.1"/>
    <property type="molecule type" value="Genomic_DNA"/>
</dbReference>
<reference evidence="2 3" key="1">
    <citation type="submission" date="2018-06" db="EMBL/GenBank/DDBJ databases">
        <title>The draft genome sequences of strains SCU63 and S1.</title>
        <authorList>
            <person name="Gan L."/>
        </authorList>
    </citation>
    <scope>NUCLEOTIDE SEQUENCE [LARGE SCALE GENOMIC DNA]</scope>
    <source>
        <strain evidence="2 3">SCU63</strain>
    </source>
</reference>
<dbReference type="RefSeq" id="WP_112224363.1">
    <property type="nucleotide sequence ID" value="NZ_CP047673.1"/>
</dbReference>
<dbReference type="Proteomes" id="UP000251002">
    <property type="component" value="Unassembled WGS sequence"/>
</dbReference>
<keyword evidence="1" id="KW-1133">Transmembrane helix</keyword>
<comment type="caution">
    <text evidence="2">The sequence shown here is derived from an EMBL/GenBank/DDBJ whole genome shotgun (WGS) entry which is preliminary data.</text>
</comment>
<protein>
    <submittedName>
        <fullName evidence="2">Uncharacterized protein</fullName>
    </submittedName>
</protein>
<keyword evidence="1" id="KW-0472">Membrane</keyword>
<organism evidence="2 3">
    <name type="scientific">Planococcus halotolerans</name>
    <dbReference type="NCBI Taxonomy" id="2233542"/>
    <lineage>
        <taxon>Bacteria</taxon>
        <taxon>Bacillati</taxon>
        <taxon>Bacillota</taxon>
        <taxon>Bacilli</taxon>
        <taxon>Bacillales</taxon>
        <taxon>Caryophanaceae</taxon>
        <taxon>Planococcus</taxon>
    </lineage>
</organism>
<name>A0A365KR28_9BACL</name>
<evidence type="ECO:0000313" key="2">
    <source>
        <dbReference type="EMBL" id="RAZ75554.1"/>
    </source>
</evidence>
<accession>A0A365KR28</accession>
<feature type="transmembrane region" description="Helical" evidence="1">
    <location>
        <begin position="35"/>
        <end position="52"/>
    </location>
</feature>
<keyword evidence="1" id="KW-0812">Transmembrane</keyword>
<dbReference type="AlphaFoldDB" id="A0A365KR28"/>
<sequence length="61" mass="6663">MNWAVIKDGRTMLGLVLSVLLSVSAIVLAVNDIGYWVALVVMALIVLFFSIAKADKVTRQE</sequence>